<reference evidence="1 2" key="1">
    <citation type="submission" date="2018-04" db="EMBL/GenBank/DDBJ databases">
        <title>Genomic insights into metabolic versatility of Carboxydocella thermautotrophica capable of coupling hydrogenogenic CO oxidation with the reduction of Fe(III) minerals in Kamchatka hot springs.</title>
        <authorList>
            <person name="Toshchakov S.V."/>
            <person name="Tepliuk A.V."/>
            <person name="Gavrilov S.N."/>
            <person name="Kublanov I.V."/>
            <person name="Lebedinsky A.V."/>
            <person name="Bonch-Osmolovskaya E.A."/>
            <person name="Rusakov V.S."/>
            <person name="Chistyakova N.I."/>
            <person name="Korzhenkov A."/>
            <person name="Zavarsina D.G."/>
            <person name="Sokolova T.G."/>
        </authorList>
    </citation>
    <scope>NUCLEOTIDE SEQUENCE [LARGE SCALE GENOMIC DNA]</scope>
    <source>
        <strain evidence="1 2">019</strain>
    </source>
</reference>
<sequence>MLPKSKNILIPFLNGIKWIWLEIFKYLVMLPVFSAATGKTVYTVMFPFSTEATEFDLKCSFKLRKTKIYWKRPEVLGAN</sequence>
<name>A0A2R4MYQ5_CARTR</name>
<protein>
    <submittedName>
        <fullName evidence="1">Uncharacterized protein</fullName>
    </submittedName>
</protein>
<proteinExistence type="predicted"/>
<dbReference type="KEGG" id="cthm:CFE_0787"/>
<accession>A0A2R4MYQ5</accession>
<dbReference type="AlphaFoldDB" id="A0A2R4MYQ5"/>
<dbReference type="EMBL" id="CP028491">
    <property type="protein sequence ID" value="AVX19985.1"/>
    <property type="molecule type" value="Genomic_DNA"/>
</dbReference>
<keyword evidence="2" id="KW-1185">Reference proteome</keyword>
<evidence type="ECO:0000313" key="1">
    <source>
        <dbReference type="EMBL" id="AVX19985.1"/>
    </source>
</evidence>
<dbReference type="Proteomes" id="UP000241323">
    <property type="component" value="Chromosome"/>
</dbReference>
<gene>
    <name evidence="1" type="ORF">CFE_0787</name>
</gene>
<evidence type="ECO:0000313" key="2">
    <source>
        <dbReference type="Proteomes" id="UP000241323"/>
    </source>
</evidence>
<organism evidence="1 2">
    <name type="scientific">Carboxydocella thermautotrophica</name>
    <dbReference type="NCBI Taxonomy" id="178899"/>
    <lineage>
        <taxon>Bacteria</taxon>
        <taxon>Bacillati</taxon>
        <taxon>Bacillota</taxon>
        <taxon>Clostridia</taxon>
        <taxon>Eubacteriales</taxon>
        <taxon>Clostridiales Family XVI. Incertae Sedis</taxon>
        <taxon>Carboxydocella</taxon>
    </lineage>
</organism>